<gene>
    <name evidence="3" type="ORF">DFH05DRAFT_1553203</name>
</gene>
<feature type="transmembrane region" description="Helical" evidence="2">
    <location>
        <begin position="248"/>
        <end position="269"/>
    </location>
</feature>
<feature type="region of interest" description="Disordered" evidence="1">
    <location>
        <begin position="75"/>
        <end position="94"/>
    </location>
</feature>
<accession>A0A9W8U2H7</accession>
<feature type="transmembrane region" description="Helical" evidence="2">
    <location>
        <begin position="167"/>
        <end position="189"/>
    </location>
</feature>
<comment type="caution">
    <text evidence="3">The sequence shown here is derived from an EMBL/GenBank/DDBJ whole genome shotgun (WGS) entry which is preliminary data.</text>
</comment>
<protein>
    <submittedName>
        <fullName evidence="3">Uncharacterized protein</fullName>
    </submittedName>
</protein>
<keyword evidence="2" id="KW-1133">Transmembrane helix</keyword>
<evidence type="ECO:0000256" key="2">
    <source>
        <dbReference type="SAM" id="Phobius"/>
    </source>
</evidence>
<sequence length="325" mass="36170">MLHLLPFRSKNVVLRSAGLLSLAVTSIFQVWMFSTSKATISSAYSINHFFLYFAFAGNFVVQLWWLMRTPPHSLSAASESESDKEDAEPLLESSTVTPMPKQIHLQSWDMSAYLPYYIASNICTSVWATACHESHISLAQAALFSALILQLRVVLSTFNNPSQRANVTAFGITLLVSKIYVGILVMYLWRTWGIIDHVAISPAFEQQVHSGVVMVLLTVATGPDPTVGLAFIYVLLSLYFGTYQNSGWHHFFLTETIVLVALLVLDLVITKLGLKANTQRGNDIGLPTAYLSAISQDNEENYTSPEPHLTKDDIPMLPMHRQDLS</sequence>
<evidence type="ECO:0000313" key="4">
    <source>
        <dbReference type="Proteomes" id="UP001142393"/>
    </source>
</evidence>
<evidence type="ECO:0000256" key="1">
    <source>
        <dbReference type="SAM" id="MobiDB-lite"/>
    </source>
</evidence>
<proteinExistence type="predicted"/>
<feature type="transmembrane region" description="Helical" evidence="2">
    <location>
        <begin position="12"/>
        <end position="34"/>
    </location>
</feature>
<feature type="transmembrane region" description="Helical" evidence="2">
    <location>
        <begin position="46"/>
        <end position="66"/>
    </location>
</feature>
<keyword evidence="2" id="KW-0472">Membrane</keyword>
<dbReference type="EMBL" id="JANVFU010000001">
    <property type="protein sequence ID" value="KAJ3749858.1"/>
    <property type="molecule type" value="Genomic_DNA"/>
</dbReference>
<reference evidence="3 4" key="1">
    <citation type="journal article" date="2023" name="Proc. Natl. Acad. Sci. U.S.A.">
        <title>A global phylogenomic analysis of the shiitake genus Lentinula.</title>
        <authorList>
            <person name="Sierra-Patev S."/>
            <person name="Min B."/>
            <person name="Naranjo-Ortiz M."/>
            <person name="Looney B."/>
            <person name="Konkel Z."/>
            <person name="Slot J.C."/>
            <person name="Sakamoto Y."/>
            <person name="Steenwyk J.L."/>
            <person name="Rokas A."/>
            <person name="Carro J."/>
            <person name="Camarero S."/>
            <person name="Ferreira P."/>
            <person name="Molpeceres G."/>
            <person name="Ruiz-Duenas F.J."/>
            <person name="Serrano A."/>
            <person name="Henrissat B."/>
            <person name="Drula E."/>
            <person name="Hughes K.W."/>
            <person name="Mata J.L."/>
            <person name="Ishikawa N.K."/>
            <person name="Vargas-Isla R."/>
            <person name="Ushijima S."/>
            <person name="Smith C.A."/>
            <person name="Donoghue J."/>
            <person name="Ahrendt S."/>
            <person name="Andreopoulos W."/>
            <person name="He G."/>
            <person name="LaButti K."/>
            <person name="Lipzen A."/>
            <person name="Ng V."/>
            <person name="Riley R."/>
            <person name="Sandor L."/>
            <person name="Barry K."/>
            <person name="Martinez A.T."/>
            <person name="Xiao Y."/>
            <person name="Gibbons J.G."/>
            <person name="Terashima K."/>
            <person name="Grigoriev I.V."/>
            <person name="Hibbett D."/>
        </authorList>
    </citation>
    <scope>NUCLEOTIDE SEQUENCE [LARGE SCALE GENOMIC DNA]</scope>
    <source>
        <strain evidence="3 4">TFB7810</strain>
    </source>
</reference>
<keyword evidence="4" id="KW-1185">Reference proteome</keyword>
<dbReference type="AlphaFoldDB" id="A0A9W8U2H7"/>
<organism evidence="3 4">
    <name type="scientific">Lentinula detonsa</name>
    <dbReference type="NCBI Taxonomy" id="2804962"/>
    <lineage>
        <taxon>Eukaryota</taxon>
        <taxon>Fungi</taxon>
        <taxon>Dikarya</taxon>
        <taxon>Basidiomycota</taxon>
        <taxon>Agaricomycotina</taxon>
        <taxon>Agaricomycetes</taxon>
        <taxon>Agaricomycetidae</taxon>
        <taxon>Agaricales</taxon>
        <taxon>Marasmiineae</taxon>
        <taxon>Omphalotaceae</taxon>
        <taxon>Lentinula</taxon>
    </lineage>
</organism>
<feature type="transmembrane region" description="Helical" evidence="2">
    <location>
        <begin position="210"/>
        <end position="236"/>
    </location>
</feature>
<evidence type="ECO:0000313" key="3">
    <source>
        <dbReference type="EMBL" id="KAJ3749858.1"/>
    </source>
</evidence>
<feature type="compositionally biased region" description="Acidic residues" evidence="1">
    <location>
        <begin position="80"/>
        <end position="89"/>
    </location>
</feature>
<name>A0A9W8U2H7_9AGAR</name>
<keyword evidence="2" id="KW-0812">Transmembrane</keyword>
<dbReference type="Proteomes" id="UP001142393">
    <property type="component" value="Unassembled WGS sequence"/>
</dbReference>